<name>A0AAV9I2F2_9PEZI</name>
<feature type="region of interest" description="Disordered" evidence="1">
    <location>
        <begin position="337"/>
        <end position="374"/>
    </location>
</feature>
<feature type="compositionally biased region" description="Basic and acidic residues" evidence="1">
    <location>
        <begin position="364"/>
        <end position="374"/>
    </location>
</feature>
<feature type="compositionally biased region" description="Basic and acidic residues" evidence="1">
    <location>
        <begin position="208"/>
        <end position="223"/>
    </location>
</feature>
<feature type="transmembrane region" description="Helical" evidence="2">
    <location>
        <begin position="843"/>
        <end position="869"/>
    </location>
</feature>
<keyword evidence="2" id="KW-0812">Transmembrane</keyword>
<sequence>MTDAKKNANDAFAAAFPHGYDLVPTSGEGLLCGLRAIAGSIETQLGLAAPELDDLVKISKDPGLREFEKSLGIPARENDENFHVDQVGAILSKWGKEQKPPLDLRLGYVMNGGEKHLVSSPDANSEVLWVAYSGNKKGGHYMGMRAKPLSTPPPDWESKSESEKKRWRLAYNRDFPKRHVPRNTDSEYTDDDSVSSVEDEEIEAAVAARDEQTKRSEEEGEKLRAKRAQIDNDIEAAEKKSNSIAQEIKRITEAQETALAHSAKAEKEGASQKFLNGIKRTISEQHKKIEALEEQQKNQEEELARLQAKSISLAQEEQHNYSRRKAADSKVIKLEKQQRQFLRRQQMKGEEERPGTTKGSHGGKPKEAVSGKQNEDLQQLVRRIIKLREAESEEMEKNLAAKLLRPFSDDEYSPSELEAMQADSETDSDDDVITFSRVKIRVPKKNDPVPLDFDSNTATTNNVTLEQVQKGLETLADARKEHSEYMQALNKEGGEYRRLGNQLAGLRVTLRYQPDREDIKAKLSKVEEAFAPYDKIEKEWTRKSQVIAIKTRQLRRLHTKLGRVGKQIPRIRRDAFGLSRTRSSDQGDKQSKLNDIERKLKEQRAHSNKQIKLLEARLAEKEKLIAEAEAEKKRVEEEMGARRLKDQEKLAGLAEMEKSQGRRTAAADKRSDELRQREKRIQAEEDKAREAAKKAEDEAKMLLVRAQDELERQKQASAAEVARLEEAKRRVEEEIAALKAAQATKRLDQQEKEDQDRQAQAEAEEKERRNKEPKATGSGGDGPPPPLPPPPPPPVEDDLVSPLYVGAPALATALWTLFNGLYRNNHLSSWMGPYINGGYNGMGTTAIFNLSSLYFLLSSTAALGVTFGWRLSKANF</sequence>
<keyword evidence="2" id="KW-1133">Transmembrane helix</keyword>
<feature type="compositionally biased region" description="Pro residues" evidence="1">
    <location>
        <begin position="782"/>
        <end position="794"/>
    </location>
</feature>
<feature type="compositionally biased region" description="Basic and acidic residues" evidence="1">
    <location>
        <begin position="745"/>
        <end position="774"/>
    </location>
</feature>
<proteinExistence type="predicted"/>
<reference evidence="3" key="2">
    <citation type="submission" date="2023-06" db="EMBL/GenBank/DDBJ databases">
        <authorList>
            <consortium name="Lawrence Berkeley National Laboratory"/>
            <person name="Mondo S.J."/>
            <person name="Hensen N."/>
            <person name="Bonometti L."/>
            <person name="Westerberg I."/>
            <person name="Brannstrom I.O."/>
            <person name="Guillou S."/>
            <person name="Cros-Aarteil S."/>
            <person name="Calhoun S."/>
            <person name="Haridas S."/>
            <person name="Kuo A."/>
            <person name="Pangilinan J."/>
            <person name="Riley R."/>
            <person name="Labutti K."/>
            <person name="Andreopoulos B."/>
            <person name="Lipzen A."/>
            <person name="Chen C."/>
            <person name="Yanf M."/>
            <person name="Daum C."/>
            <person name="Ng V."/>
            <person name="Clum A."/>
            <person name="Steindorff A."/>
            <person name="Ohm R."/>
            <person name="Martin F."/>
            <person name="Silar P."/>
            <person name="Natvig D."/>
            <person name="Lalanne C."/>
            <person name="Gautier V."/>
            <person name="Ament-Velasquez S.L."/>
            <person name="Kruys A."/>
            <person name="Hutchinson M.I."/>
            <person name="Powell A.J."/>
            <person name="Barry K."/>
            <person name="Miller A.N."/>
            <person name="Grigoriev I.V."/>
            <person name="Debuchy R."/>
            <person name="Gladieux P."/>
            <person name="Thoren M.H."/>
            <person name="Johannesson H."/>
        </authorList>
    </citation>
    <scope>NUCLEOTIDE SEQUENCE</scope>
    <source>
        <strain evidence="3">PSN324</strain>
    </source>
</reference>
<dbReference type="AlphaFoldDB" id="A0AAV9I2F2"/>
<feature type="compositionally biased region" description="Acidic residues" evidence="1">
    <location>
        <begin position="187"/>
        <end position="203"/>
    </location>
</feature>
<evidence type="ECO:0000313" key="3">
    <source>
        <dbReference type="EMBL" id="KAK4466484.1"/>
    </source>
</evidence>
<organism evidence="3 4">
    <name type="scientific">Cladorrhinum samala</name>
    <dbReference type="NCBI Taxonomy" id="585594"/>
    <lineage>
        <taxon>Eukaryota</taxon>
        <taxon>Fungi</taxon>
        <taxon>Dikarya</taxon>
        <taxon>Ascomycota</taxon>
        <taxon>Pezizomycotina</taxon>
        <taxon>Sordariomycetes</taxon>
        <taxon>Sordariomycetidae</taxon>
        <taxon>Sordariales</taxon>
        <taxon>Podosporaceae</taxon>
        <taxon>Cladorrhinum</taxon>
    </lineage>
</organism>
<accession>A0AAV9I2F2</accession>
<feature type="transmembrane region" description="Helical" evidence="2">
    <location>
        <begin position="803"/>
        <end position="822"/>
    </location>
</feature>
<protein>
    <submittedName>
        <fullName evidence="3">Uncharacterized protein</fullName>
    </submittedName>
</protein>
<keyword evidence="2" id="KW-0472">Membrane</keyword>
<evidence type="ECO:0000313" key="4">
    <source>
        <dbReference type="Proteomes" id="UP001321749"/>
    </source>
</evidence>
<comment type="caution">
    <text evidence="3">The sequence shown here is derived from an EMBL/GenBank/DDBJ whole genome shotgun (WGS) entry which is preliminary data.</text>
</comment>
<feature type="region of interest" description="Disordered" evidence="1">
    <location>
        <begin position="742"/>
        <end position="800"/>
    </location>
</feature>
<evidence type="ECO:0000256" key="1">
    <source>
        <dbReference type="SAM" id="MobiDB-lite"/>
    </source>
</evidence>
<evidence type="ECO:0000256" key="2">
    <source>
        <dbReference type="SAM" id="Phobius"/>
    </source>
</evidence>
<feature type="region of interest" description="Disordered" evidence="1">
    <location>
        <begin position="178"/>
        <end position="226"/>
    </location>
</feature>
<reference evidence="3" key="1">
    <citation type="journal article" date="2023" name="Mol. Phylogenet. Evol.">
        <title>Genome-scale phylogeny and comparative genomics of the fungal order Sordariales.</title>
        <authorList>
            <person name="Hensen N."/>
            <person name="Bonometti L."/>
            <person name="Westerberg I."/>
            <person name="Brannstrom I.O."/>
            <person name="Guillou S."/>
            <person name="Cros-Aarteil S."/>
            <person name="Calhoun S."/>
            <person name="Haridas S."/>
            <person name="Kuo A."/>
            <person name="Mondo S."/>
            <person name="Pangilinan J."/>
            <person name="Riley R."/>
            <person name="LaButti K."/>
            <person name="Andreopoulos B."/>
            <person name="Lipzen A."/>
            <person name="Chen C."/>
            <person name="Yan M."/>
            <person name="Daum C."/>
            <person name="Ng V."/>
            <person name="Clum A."/>
            <person name="Steindorff A."/>
            <person name="Ohm R.A."/>
            <person name="Martin F."/>
            <person name="Silar P."/>
            <person name="Natvig D.O."/>
            <person name="Lalanne C."/>
            <person name="Gautier V."/>
            <person name="Ament-Velasquez S.L."/>
            <person name="Kruys A."/>
            <person name="Hutchinson M.I."/>
            <person name="Powell A.J."/>
            <person name="Barry K."/>
            <person name="Miller A.N."/>
            <person name="Grigoriev I.V."/>
            <person name="Debuchy R."/>
            <person name="Gladieux P."/>
            <person name="Hiltunen Thoren M."/>
            <person name="Johannesson H."/>
        </authorList>
    </citation>
    <scope>NUCLEOTIDE SEQUENCE</scope>
    <source>
        <strain evidence="3">PSN324</strain>
    </source>
</reference>
<gene>
    <name evidence="3" type="ORF">QBC42DRAFT_343014</name>
</gene>
<feature type="region of interest" description="Disordered" evidence="1">
    <location>
        <begin position="652"/>
        <end position="695"/>
    </location>
</feature>
<keyword evidence="4" id="KW-1185">Reference proteome</keyword>
<dbReference type="Proteomes" id="UP001321749">
    <property type="component" value="Unassembled WGS sequence"/>
</dbReference>
<dbReference type="EMBL" id="MU864931">
    <property type="protein sequence ID" value="KAK4466484.1"/>
    <property type="molecule type" value="Genomic_DNA"/>
</dbReference>